<dbReference type="PANTHER" id="PTHR12526:SF600">
    <property type="entry name" value="GLYCOSYL TRANSFERASE GROUP 1"/>
    <property type="match status" value="1"/>
</dbReference>
<dbReference type="OrthoDB" id="9807209at2"/>
<comment type="caution">
    <text evidence="1">The sequence shown here is derived from an EMBL/GenBank/DDBJ whole genome shotgun (WGS) entry which is preliminary data.</text>
</comment>
<dbReference type="Pfam" id="PF13692">
    <property type="entry name" value="Glyco_trans_1_4"/>
    <property type="match status" value="1"/>
</dbReference>
<dbReference type="PANTHER" id="PTHR12526">
    <property type="entry name" value="GLYCOSYLTRANSFERASE"/>
    <property type="match status" value="1"/>
</dbReference>
<keyword evidence="2" id="KW-1185">Reference proteome</keyword>
<name>A0A066RSV1_9GAMM</name>
<accession>A0A066RSV1</accession>
<organism evidence="1 2">
    <name type="scientific">Photobacterium galatheae</name>
    <dbReference type="NCBI Taxonomy" id="1654360"/>
    <lineage>
        <taxon>Bacteria</taxon>
        <taxon>Pseudomonadati</taxon>
        <taxon>Pseudomonadota</taxon>
        <taxon>Gammaproteobacteria</taxon>
        <taxon>Vibrionales</taxon>
        <taxon>Vibrionaceae</taxon>
        <taxon>Photobacterium</taxon>
    </lineage>
</organism>
<protein>
    <recommendedName>
        <fullName evidence="3">Glycosyl transferase family 1</fullName>
    </recommendedName>
</protein>
<dbReference type="InterPro" id="IPR017521">
    <property type="entry name" value="Sugar_tfrase_PEP-CTERM_Stp1"/>
</dbReference>
<dbReference type="GO" id="GO:0016757">
    <property type="term" value="F:glycosyltransferase activity"/>
    <property type="evidence" value="ECO:0007669"/>
    <property type="project" value="TreeGrafter"/>
</dbReference>
<dbReference type="Gene3D" id="3.40.50.2000">
    <property type="entry name" value="Glycogen Phosphorylase B"/>
    <property type="match status" value="2"/>
</dbReference>
<dbReference type="SUPFAM" id="SSF53756">
    <property type="entry name" value="UDP-Glycosyltransferase/glycogen phosphorylase"/>
    <property type="match status" value="1"/>
</dbReference>
<evidence type="ECO:0000313" key="2">
    <source>
        <dbReference type="Proteomes" id="UP000027192"/>
    </source>
</evidence>
<dbReference type="STRING" id="1654360.EA58_15305"/>
<dbReference type="Proteomes" id="UP000027192">
    <property type="component" value="Unassembled WGS sequence"/>
</dbReference>
<dbReference type="RefSeq" id="WP_051642123.1">
    <property type="nucleotide sequence ID" value="NZ_JAGSGC010000007.1"/>
</dbReference>
<evidence type="ECO:0000313" key="1">
    <source>
        <dbReference type="EMBL" id="KDM90752.1"/>
    </source>
</evidence>
<proteinExistence type="predicted"/>
<evidence type="ECO:0008006" key="3">
    <source>
        <dbReference type="Google" id="ProtNLM"/>
    </source>
</evidence>
<reference evidence="1 2" key="1">
    <citation type="submission" date="2014-04" db="EMBL/GenBank/DDBJ databases">
        <title>Draft genome sequence of Photobacterium halotolerans S2753: a solonamide, ngercheumicin and holomycin producer.</title>
        <authorList>
            <person name="Machado H.R."/>
            <person name="Gram L."/>
        </authorList>
    </citation>
    <scope>NUCLEOTIDE SEQUENCE [LARGE SCALE GENOMIC DNA]</scope>
    <source>
        <strain evidence="1 2">S2753</strain>
    </source>
</reference>
<dbReference type="NCBIfam" id="TIGR03087">
    <property type="entry name" value="stp1"/>
    <property type="match status" value="1"/>
</dbReference>
<dbReference type="CDD" id="cd03801">
    <property type="entry name" value="GT4_PimA-like"/>
    <property type="match status" value="1"/>
</dbReference>
<sequence>MKPVILYLCHRIPYPPNKGDKIASYHLLKYLNQHYDVCLGCFIDDPYDLQYQTKVKALCHEAFFVRLHPQIARIKALTALLGRHPMTLPYYHHPAMMSWVKNCLKHKKIEKALVFSSSMAQYLMDAPDTLHKVMHFVDLDSDKWRQYAERKSGLASYLFRREYRTLADFEQQVCNRFDFSCFVTETEKNAFTALAPPACHRKIKTLENGIDSQYFSPDAEFSHHTAHPLTQDNYIVFTGAMDYWANVDAVTWFARQVWPTVLQHHPDSKFYIVGSSPTAQVKALTRLPGVIVTGRVEDVRPYLYYAKAAVAPMQIARGIQNKILEAMAMEKPVLTTSLGIEGLENYPRHQSGHQSGQTPVQEPVQNTVRHSEHTMLWNTPQNGTGTPRIPELIPELISGQALISATIPGIDLKGTDTFDGEGDIRGQDIRGQALYVADEARVMADWVCRRLDQPVQPAKASRYWIEKHFSWEARLAPLLTYLEAHHG</sequence>
<dbReference type="EMBL" id="JMIB01000028">
    <property type="protein sequence ID" value="KDM90752.1"/>
    <property type="molecule type" value="Genomic_DNA"/>
</dbReference>
<dbReference type="AlphaFoldDB" id="A0A066RSV1"/>
<gene>
    <name evidence="1" type="ORF">EA58_15305</name>
</gene>